<proteinExistence type="predicted"/>
<feature type="signal peptide" evidence="1">
    <location>
        <begin position="1"/>
        <end position="23"/>
    </location>
</feature>
<reference evidence="2 3" key="1">
    <citation type="submission" date="2015-08" db="EMBL/GenBank/DDBJ databases">
        <title>Complete genome sequence of Sulfurifustis variabilis.</title>
        <authorList>
            <person name="Miura A."/>
            <person name="Kojima H."/>
            <person name="Fukui M."/>
        </authorList>
    </citation>
    <scope>NUCLEOTIDE SEQUENCE [LARGE SCALE GENOMIC DNA]</scope>
    <source>
        <strain evidence="3">skN76</strain>
    </source>
</reference>
<dbReference type="SUPFAM" id="SSF56935">
    <property type="entry name" value="Porins"/>
    <property type="match status" value="1"/>
</dbReference>
<dbReference type="AlphaFoldDB" id="A0A1B4V0X4"/>
<name>A0A1B4V0X4_9GAMM</name>
<evidence type="ECO:0000313" key="3">
    <source>
        <dbReference type="Proteomes" id="UP000218899"/>
    </source>
</evidence>
<dbReference type="KEGG" id="sva:SVA_0411"/>
<organism evidence="2 3">
    <name type="scientific">Sulfurifustis variabilis</name>
    <dbReference type="NCBI Taxonomy" id="1675686"/>
    <lineage>
        <taxon>Bacteria</taxon>
        <taxon>Pseudomonadati</taxon>
        <taxon>Pseudomonadota</taxon>
        <taxon>Gammaproteobacteria</taxon>
        <taxon>Acidiferrobacterales</taxon>
        <taxon>Acidiferrobacteraceae</taxon>
        <taxon>Sulfurifustis</taxon>
    </lineage>
</organism>
<evidence type="ECO:0000313" key="2">
    <source>
        <dbReference type="EMBL" id="BAU46993.1"/>
    </source>
</evidence>
<gene>
    <name evidence="2" type="ORF">SVA_0411</name>
</gene>
<keyword evidence="1" id="KW-0732">Signal</keyword>
<dbReference type="EMBL" id="AP014936">
    <property type="protein sequence ID" value="BAU46993.1"/>
    <property type="molecule type" value="Genomic_DNA"/>
</dbReference>
<keyword evidence="3" id="KW-1185">Reference proteome</keyword>
<feature type="chain" id="PRO_5008571232" description="DUF560 domain-containing protein" evidence="1">
    <location>
        <begin position="24"/>
        <end position="296"/>
    </location>
</feature>
<dbReference type="RefSeq" id="WP_096458071.1">
    <property type="nucleotide sequence ID" value="NZ_AP014936.1"/>
</dbReference>
<sequence>MKRLKFAVAAASLVCLAPAAALGAGKFTWFDEMPARDSLGLVRTPTPLLAKDTRIAFGVDAFQSLAPSALVDGPGVHDPGNSLRLYGEVGRRADLLYAPLANIDRIGGHAPGMFESHSSRLAGFGVKWQHRLDASSSLALSAGYSESAWEYRPALNLDVYDTRAALSWTSIGSSSFRPGITGSVFVGDETVRDEAYQRLGRRYYGFAVGGQVTVFQEHTPYLSFRHRRNFESAFDDPAVPLYHDEERSLLSAGWKWQVQSNWSLQAEATYGLNGSAIDPYAPDRSRFFFGTRFDFR</sequence>
<accession>A0A1B4V0X4</accession>
<dbReference type="OrthoDB" id="5614121at2"/>
<evidence type="ECO:0008006" key="4">
    <source>
        <dbReference type="Google" id="ProtNLM"/>
    </source>
</evidence>
<evidence type="ECO:0000256" key="1">
    <source>
        <dbReference type="SAM" id="SignalP"/>
    </source>
</evidence>
<protein>
    <recommendedName>
        <fullName evidence="4">DUF560 domain-containing protein</fullName>
    </recommendedName>
</protein>
<dbReference type="Proteomes" id="UP000218899">
    <property type="component" value="Chromosome"/>
</dbReference>